<proteinExistence type="predicted"/>
<evidence type="ECO:0000256" key="3">
    <source>
        <dbReference type="ARBA" id="ARBA00023015"/>
    </source>
</evidence>
<dbReference type="SMART" id="SM00862">
    <property type="entry name" value="Trans_reg_C"/>
    <property type="match status" value="1"/>
</dbReference>
<dbReference type="PROSITE" id="PS51755">
    <property type="entry name" value="OMPR_PHOB"/>
    <property type="match status" value="1"/>
</dbReference>
<sequence length="228" mass="25520">MIFCVEDEQNICELEVYTLQSVGMEAQGCGSGRELFALLEKQVPELIVLDIMLPDEDGVSILRRLHADKRYANIPVIMATAKGSEFDKVKGLDSGADDYIAKPFGMLEMVARIKAVLRRCAAPRPSEDVGEIIRIGRLEVNQLEHKVSVGGSEVVLTLKEYELLRKFLQHPGIVFSRDKLLNDIWGYEFSGETRTVDVHIRTLRQKLGDAGELIETIRGVGYRMAAVK</sequence>
<keyword evidence="3" id="KW-0805">Transcription regulation</keyword>
<evidence type="ECO:0000313" key="11">
    <source>
        <dbReference type="Proteomes" id="UP000186777"/>
    </source>
</evidence>
<dbReference type="STRING" id="626940.BHW43_03705"/>
<gene>
    <name evidence="10" type="ORF">BHW43_03705</name>
</gene>
<keyword evidence="4 7" id="KW-0238">DNA-binding</keyword>
<evidence type="ECO:0000259" key="9">
    <source>
        <dbReference type="PROSITE" id="PS51755"/>
    </source>
</evidence>
<evidence type="ECO:0000256" key="5">
    <source>
        <dbReference type="ARBA" id="ARBA00023163"/>
    </source>
</evidence>
<dbReference type="GO" id="GO:0006355">
    <property type="term" value="P:regulation of DNA-templated transcription"/>
    <property type="evidence" value="ECO:0007669"/>
    <property type="project" value="InterPro"/>
</dbReference>
<dbReference type="CDD" id="cd00383">
    <property type="entry name" value="trans_reg_C"/>
    <property type="match status" value="1"/>
</dbReference>
<organism evidence="10 11">
    <name type="scientific">Phascolarctobacterium succinatutens</name>
    <dbReference type="NCBI Taxonomy" id="626940"/>
    <lineage>
        <taxon>Bacteria</taxon>
        <taxon>Bacillati</taxon>
        <taxon>Bacillota</taxon>
        <taxon>Negativicutes</taxon>
        <taxon>Acidaminococcales</taxon>
        <taxon>Acidaminococcaceae</taxon>
        <taxon>Phascolarctobacterium</taxon>
    </lineage>
</organism>
<dbReference type="AlphaFoldDB" id="A0A1Q6R780"/>
<dbReference type="InterPro" id="IPR001789">
    <property type="entry name" value="Sig_transdc_resp-reg_receiver"/>
</dbReference>
<dbReference type="EMBL" id="MNTG01000024">
    <property type="protein sequence ID" value="OLA38211.1"/>
    <property type="molecule type" value="Genomic_DNA"/>
</dbReference>
<feature type="domain" description="OmpR/PhoB-type" evidence="9">
    <location>
        <begin position="130"/>
        <end position="226"/>
    </location>
</feature>
<comment type="caution">
    <text evidence="10">The sequence shown here is derived from an EMBL/GenBank/DDBJ whole genome shotgun (WGS) entry which is preliminary data.</text>
</comment>
<name>A0A1Q6R780_9FIRM</name>
<dbReference type="GO" id="GO:0032993">
    <property type="term" value="C:protein-DNA complex"/>
    <property type="evidence" value="ECO:0007669"/>
    <property type="project" value="TreeGrafter"/>
</dbReference>
<dbReference type="GO" id="GO:0000976">
    <property type="term" value="F:transcription cis-regulatory region binding"/>
    <property type="evidence" value="ECO:0007669"/>
    <property type="project" value="TreeGrafter"/>
</dbReference>
<dbReference type="InterPro" id="IPR011006">
    <property type="entry name" value="CheY-like_superfamily"/>
</dbReference>
<dbReference type="FunFam" id="1.10.10.10:FF:000018">
    <property type="entry name" value="DNA-binding response regulator ResD"/>
    <property type="match status" value="1"/>
</dbReference>
<dbReference type="InterPro" id="IPR001867">
    <property type="entry name" value="OmpR/PhoB-type_DNA-bd"/>
</dbReference>
<dbReference type="Proteomes" id="UP000186777">
    <property type="component" value="Unassembled WGS sequence"/>
</dbReference>
<evidence type="ECO:0000313" key="10">
    <source>
        <dbReference type="EMBL" id="OLA38211.1"/>
    </source>
</evidence>
<feature type="modified residue" description="4-aspartylphosphate" evidence="6">
    <location>
        <position position="50"/>
    </location>
</feature>
<reference evidence="10 11" key="1">
    <citation type="journal article" date="2016" name="Nat. Biotechnol.">
        <title>Measurement of bacterial replication rates in microbial communities.</title>
        <authorList>
            <person name="Brown C.T."/>
            <person name="Olm M.R."/>
            <person name="Thomas B.C."/>
            <person name="Banfield J.F."/>
        </authorList>
    </citation>
    <scope>NUCLEOTIDE SEQUENCE [LARGE SCALE GENOMIC DNA]</scope>
    <source>
        <strain evidence="10">46_33</strain>
    </source>
</reference>
<evidence type="ECO:0000256" key="1">
    <source>
        <dbReference type="ARBA" id="ARBA00022553"/>
    </source>
</evidence>
<keyword evidence="1 6" id="KW-0597">Phosphoprotein</keyword>
<feature type="DNA-binding region" description="OmpR/PhoB-type" evidence="7">
    <location>
        <begin position="130"/>
        <end position="226"/>
    </location>
</feature>
<dbReference type="InterPro" id="IPR036388">
    <property type="entry name" value="WH-like_DNA-bd_sf"/>
</dbReference>
<dbReference type="PROSITE" id="PS50110">
    <property type="entry name" value="RESPONSE_REGULATORY"/>
    <property type="match status" value="1"/>
</dbReference>
<dbReference type="InterPro" id="IPR039420">
    <property type="entry name" value="WalR-like"/>
</dbReference>
<dbReference type="SMART" id="SM00448">
    <property type="entry name" value="REC"/>
    <property type="match status" value="1"/>
</dbReference>
<dbReference type="GO" id="GO:0005829">
    <property type="term" value="C:cytosol"/>
    <property type="evidence" value="ECO:0007669"/>
    <property type="project" value="TreeGrafter"/>
</dbReference>
<evidence type="ECO:0000256" key="7">
    <source>
        <dbReference type="PROSITE-ProRule" id="PRU01091"/>
    </source>
</evidence>
<evidence type="ECO:0000256" key="6">
    <source>
        <dbReference type="PROSITE-ProRule" id="PRU00169"/>
    </source>
</evidence>
<dbReference type="SUPFAM" id="SSF52172">
    <property type="entry name" value="CheY-like"/>
    <property type="match status" value="1"/>
</dbReference>
<dbReference type="Gene3D" id="3.40.50.2300">
    <property type="match status" value="1"/>
</dbReference>
<accession>A0A1Q6R780</accession>
<dbReference type="Gene3D" id="1.10.10.10">
    <property type="entry name" value="Winged helix-like DNA-binding domain superfamily/Winged helix DNA-binding domain"/>
    <property type="match status" value="1"/>
</dbReference>
<feature type="domain" description="Response regulatory" evidence="8">
    <location>
        <begin position="1"/>
        <end position="117"/>
    </location>
</feature>
<dbReference type="PANTHER" id="PTHR48111:SF1">
    <property type="entry name" value="TWO-COMPONENT RESPONSE REGULATOR ORR33"/>
    <property type="match status" value="1"/>
</dbReference>
<dbReference type="Pfam" id="PF00072">
    <property type="entry name" value="Response_reg"/>
    <property type="match status" value="1"/>
</dbReference>
<dbReference type="PANTHER" id="PTHR48111">
    <property type="entry name" value="REGULATOR OF RPOS"/>
    <property type="match status" value="1"/>
</dbReference>
<dbReference type="RefSeq" id="WP_303679558.1">
    <property type="nucleotide sequence ID" value="NZ_MNTG01000024.1"/>
</dbReference>
<dbReference type="InterPro" id="IPR016032">
    <property type="entry name" value="Sig_transdc_resp-reg_C-effctor"/>
</dbReference>
<protein>
    <submittedName>
        <fullName evidence="10">DNA-binding response regulator</fullName>
    </submittedName>
</protein>
<keyword evidence="2" id="KW-0902">Two-component regulatory system</keyword>
<dbReference type="Gene3D" id="6.10.250.690">
    <property type="match status" value="1"/>
</dbReference>
<dbReference type="SUPFAM" id="SSF46894">
    <property type="entry name" value="C-terminal effector domain of the bipartite response regulators"/>
    <property type="match status" value="1"/>
</dbReference>
<evidence type="ECO:0000256" key="2">
    <source>
        <dbReference type="ARBA" id="ARBA00023012"/>
    </source>
</evidence>
<evidence type="ECO:0000259" key="8">
    <source>
        <dbReference type="PROSITE" id="PS50110"/>
    </source>
</evidence>
<dbReference type="GO" id="GO:0000156">
    <property type="term" value="F:phosphorelay response regulator activity"/>
    <property type="evidence" value="ECO:0007669"/>
    <property type="project" value="TreeGrafter"/>
</dbReference>
<keyword evidence="5" id="KW-0804">Transcription</keyword>
<evidence type="ECO:0000256" key="4">
    <source>
        <dbReference type="ARBA" id="ARBA00023125"/>
    </source>
</evidence>
<dbReference type="Pfam" id="PF00486">
    <property type="entry name" value="Trans_reg_C"/>
    <property type="match status" value="1"/>
</dbReference>